<dbReference type="Gene3D" id="1.20.1560.10">
    <property type="entry name" value="ABC transporter type 1, transmembrane domain"/>
    <property type="match status" value="1"/>
</dbReference>
<name>A0A1B7MQ37_9AGAM</name>
<dbReference type="Gene3D" id="3.40.50.300">
    <property type="entry name" value="P-loop containing nucleotide triphosphate hydrolases"/>
    <property type="match status" value="1"/>
</dbReference>
<dbReference type="AlphaFoldDB" id="A0A1B7MQ37"/>
<evidence type="ECO:0000256" key="7">
    <source>
        <dbReference type="ARBA" id="ARBA00023136"/>
    </source>
</evidence>
<dbReference type="InterPro" id="IPR039421">
    <property type="entry name" value="Type_1_exporter"/>
</dbReference>
<dbReference type="InterPro" id="IPR036640">
    <property type="entry name" value="ABC1_TM_sf"/>
</dbReference>
<feature type="transmembrane region" description="Helical" evidence="10">
    <location>
        <begin position="136"/>
        <end position="156"/>
    </location>
</feature>
<evidence type="ECO:0008006" key="15">
    <source>
        <dbReference type="Google" id="ProtNLM"/>
    </source>
</evidence>
<gene>
    <name evidence="13" type="ORF">K503DRAFT_774252</name>
</gene>
<feature type="transmembrane region" description="Helical" evidence="10">
    <location>
        <begin position="102"/>
        <end position="120"/>
    </location>
</feature>
<keyword evidence="4" id="KW-0547">Nucleotide-binding</keyword>
<dbReference type="InterPro" id="IPR003439">
    <property type="entry name" value="ABC_transporter-like_ATP-bd"/>
</dbReference>
<dbReference type="PANTHER" id="PTHR24221:SF648">
    <property type="entry name" value="ABC-TYPE TRANSPORTER ATR1"/>
    <property type="match status" value="1"/>
</dbReference>
<dbReference type="PROSITE" id="PS50929">
    <property type="entry name" value="ABC_TM1F"/>
    <property type="match status" value="1"/>
</dbReference>
<dbReference type="InterPro" id="IPR003593">
    <property type="entry name" value="AAA+_ATPase"/>
</dbReference>
<dbReference type="SUPFAM" id="SSF52540">
    <property type="entry name" value="P-loop containing nucleoside triphosphate hydrolases"/>
    <property type="match status" value="1"/>
</dbReference>
<keyword evidence="5" id="KW-0067">ATP-binding</keyword>
<dbReference type="GO" id="GO:0016020">
    <property type="term" value="C:membrane"/>
    <property type="evidence" value="ECO:0007669"/>
    <property type="project" value="UniProtKB-SubCell"/>
</dbReference>
<keyword evidence="6 10" id="KW-1133">Transmembrane helix</keyword>
<dbReference type="Pfam" id="PF00664">
    <property type="entry name" value="ABC_membrane"/>
    <property type="match status" value="1"/>
</dbReference>
<dbReference type="Pfam" id="PF00005">
    <property type="entry name" value="ABC_tran"/>
    <property type="match status" value="1"/>
</dbReference>
<dbReference type="PANTHER" id="PTHR24221">
    <property type="entry name" value="ATP-BINDING CASSETTE SUB-FAMILY B"/>
    <property type="match status" value="1"/>
</dbReference>
<evidence type="ECO:0000313" key="14">
    <source>
        <dbReference type="Proteomes" id="UP000092154"/>
    </source>
</evidence>
<feature type="region of interest" description="Disordered" evidence="9">
    <location>
        <begin position="237"/>
        <end position="272"/>
    </location>
</feature>
<feature type="region of interest" description="Disordered" evidence="9">
    <location>
        <begin position="951"/>
        <end position="995"/>
    </location>
</feature>
<feature type="transmembrane region" description="Helical" evidence="10">
    <location>
        <begin position="354"/>
        <end position="375"/>
    </location>
</feature>
<protein>
    <recommendedName>
        <fullName evidence="15">P-loop containing nucleoside triphosphate hydrolase protein</fullName>
    </recommendedName>
</protein>
<dbReference type="GO" id="GO:0016887">
    <property type="term" value="F:ATP hydrolysis activity"/>
    <property type="evidence" value="ECO:0007669"/>
    <property type="project" value="InterPro"/>
</dbReference>
<feature type="transmembrane region" description="Helical" evidence="10">
    <location>
        <begin position="431"/>
        <end position="450"/>
    </location>
</feature>
<evidence type="ECO:0000313" key="13">
    <source>
        <dbReference type="EMBL" id="OAX34724.1"/>
    </source>
</evidence>
<evidence type="ECO:0000256" key="3">
    <source>
        <dbReference type="ARBA" id="ARBA00022692"/>
    </source>
</evidence>
<feature type="compositionally biased region" description="Low complexity" evidence="9">
    <location>
        <begin position="1090"/>
        <end position="1104"/>
    </location>
</feature>
<evidence type="ECO:0000256" key="9">
    <source>
        <dbReference type="SAM" id="MobiDB-lite"/>
    </source>
</evidence>
<feature type="compositionally biased region" description="Polar residues" evidence="9">
    <location>
        <begin position="951"/>
        <end position="964"/>
    </location>
</feature>
<evidence type="ECO:0000259" key="12">
    <source>
        <dbReference type="PROSITE" id="PS50929"/>
    </source>
</evidence>
<evidence type="ECO:0000256" key="5">
    <source>
        <dbReference type="ARBA" id="ARBA00022840"/>
    </source>
</evidence>
<keyword evidence="7 10" id="KW-0472">Membrane</keyword>
<sequence>MPLPAVALLGNGAATAVALVGARVASPAVVLLAALSLLSTKPLSPPSPSPITPVVVASRIPRRTLILVLLSLSAFTFLADGLAYVVYVVLNKVWPVGTGIEIAGVLGLLAYAGLAALGAWKDVNGVEVWNRSRVKAAIALALALDIVQVVLGFLTFAPDPHHICTSPLKSCIPQLLHSVLPIARILVLLPLLVALFFPRVAYLPANGFHAQIDESAPLISQGPSFVPQDSLLLQPEDQDDGPSTGKYGTFTSRSGPTTRCASPVPDVQEQKKTSTREVALDPSWRELFTRIYHLTPHLWPSQYPKLQFIAFICFLILVLGRIVNAFVPLTLGALVTIFDTPGVAPFPVFGSSPWPYLLTYVGLRFLSSSGGLAAIRDALWIPIMQYSDRSMSMLSFNHILALSLSWHTKRKTGELLRILDRGSAVNRVGELIGFTVLPALVDVIVALVVFVVRFEVALGVVVGVVMVGYMWASVVLTRYRTRIRRQMNDRDVVTRGIHTDCLLNYETVKYFGGEEYEAQRYGEAIGEYQTFERRVVLSLNVLNLVQTLIITSGLLIGSIIVASRITKGQSNTSDFVVFITYYAQLYAPLSNLGGVYRAINQSLVDTEKLLNLLAEPTEVVDAPDAKELVLENGEVEFENVSFSYDGITPALKNVSFKVPRGGRVALVGESGGGKSTILRLLYRFYDLKPGEGRILIDGQDIRTVTLSSLRHAIGVVPQDPVLFNASIGYNIAYGQPSMDSTSQSTIVNAAQAAQMHERIMSFPEGYETKVGERGVRLSGGEKQRVAIARTMVKNPRVLLLDEATSALDSTTERGVLEGALGQLVNGRSCLSIAHRLSTIKNADMIVVLREGAIVEQGSHRELLERDGLFASMWAQQVSASEEPKTGAEYDMDDAPVVDVPEFETRSSAAAVESPQVVSSSLRAEMGVAFPISDDTPGTASYSGPLAFPATTSTSNPASVRSNPTGHVHGASVTFDAGAINTPPRTGTPEPGSGRKVAQNIQRLARRISLSGKGPKLSNLPGLRRESSMVGTVSAGAGASTPPAASTSAQESFEEPSQQQRVEMNKEERKKKRKSFIVSAGGSTPPAASTSAQESVEEPSQQQVEMSKEERKKKRKSFI</sequence>
<evidence type="ECO:0000256" key="8">
    <source>
        <dbReference type="ARBA" id="ARBA00024363"/>
    </source>
</evidence>
<keyword evidence="2" id="KW-0813">Transport</keyword>
<feature type="transmembrane region" description="Helical" evidence="10">
    <location>
        <begin position="541"/>
        <end position="562"/>
    </location>
</feature>
<feature type="transmembrane region" description="Helical" evidence="10">
    <location>
        <begin position="65"/>
        <end position="90"/>
    </location>
</feature>
<feature type="region of interest" description="Disordered" evidence="9">
    <location>
        <begin position="1008"/>
        <end position="1118"/>
    </location>
</feature>
<dbReference type="InParanoid" id="A0A1B7MQ37"/>
<dbReference type="FunFam" id="3.40.50.300:FF:000287">
    <property type="entry name" value="Multidrug ABC transporter ATP-binding protein"/>
    <property type="match status" value="1"/>
</dbReference>
<organism evidence="13 14">
    <name type="scientific">Rhizopogon vinicolor AM-OR11-026</name>
    <dbReference type="NCBI Taxonomy" id="1314800"/>
    <lineage>
        <taxon>Eukaryota</taxon>
        <taxon>Fungi</taxon>
        <taxon>Dikarya</taxon>
        <taxon>Basidiomycota</taxon>
        <taxon>Agaricomycotina</taxon>
        <taxon>Agaricomycetes</taxon>
        <taxon>Agaricomycetidae</taxon>
        <taxon>Boletales</taxon>
        <taxon>Suillineae</taxon>
        <taxon>Rhizopogonaceae</taxon>
        <taxon>Rhizopogon</taxon>
    </lineage>
</organism>
<dbReference type="SMART" id="SM00382">
    <property type="entry name" value="AAA"/>
    <property type="match status" value="1"/>
</dbReference>
<feature type="transmembrane region" description="Helical" evidence="10">
    <location>
        <begin position="456"/>
        <end position="477"/>
    </location>
</feature>
<proteinExistence type="inferred from homology"/>
<dbReference type="GO" id="GO:0140359">
    <property type="term" value="F:ABC-type transporter activity"/>
    <property type="evidence" value="ECO:0007669"/>
    <property type="project" value="InterPro"/>
</dbReference>
<dbReference type="OrthoDB" id="6500128at2759"/>
<feature type="domain" description="ABC transporter" evidence="11">
    <location>
        <begin position="635"/>
        <end position="875"/>
    </location>
</feature>
<comment type="subcellular location">
    <subcellularLocation>
        <location evidence="1">Membrane</location>
        <topology evidence="1">Multi-pass membrane protein</topology>
    </subcellularLocation>
</comment>
<feature type="compositionally biased region" description="Polar residues" evidence="9">
    <location>
        <begin position="249"/>
        <end position="260"/>
    </location>
</feature>
<evidence type="ECO:0000259" key="11">
    <source>
        <dbReference type="PROSITE" id="PS50893"/>
    </source>
</evidence>
<evidence type="ECO:0000256" key="10">
    <source>
        <dbReference type="SAM" id="Phobius"/>
    </source>
</evidence>
<dbReference type="PROSITE" id="PS50893">
    <property type="entry name" value="ABC_TRANSPORTER_2"/>
    <property type="match status" value="1"/>
</dbReference>
<reference evidence="13 14" key="1">
    <citation type="submission" date="2016-06" db="EMBL/GenBank/DDBJ databases">
        <title>Comparative genomics of the ectomycorrhizal sister species Rhizopogon vinicolor and Rhizopogon vesiculosus (Basidiomycota: Boletales) reveals a divergence of the mating type B locus.</title>
        <authorList>
            <consortium name="DOE Joint Genome Institute"/>
            <person name="Mujic A.B."/>
            <person name="Kuo A."/>
            <person name="Tritt A."/>
            <person name="Lipzen A."/>
            <person name="Chen C."/>
            <person name="Johnson J."/>
            <person name="Sharma A."/>
            <person name="Barry K."/>
            <person name="Grigoriev I.V."/>
            <person name="Spatafora J.W."/>
        </authorList>
    </citation>
    <scope>NUCLEOTIDE SEQUENCE [LARGE SCALE GENOMIC DNA]</scope>
    <source>
        <strain evidence="13 14">AM-OR11-026</strain>
    </source>
</reference>
<evidence type="ECO:0000256" key="2">
    <source>
        <dbReference type="ARBA" id="ARBA00022448"/>
    </source>
</evidence>
<feature type="transmembrane region" description="Helical" evidence="10">
    <location>
        <begin position="308"/>
        <end position="334"/>
    </location>
</feature>
<keyword evidence="14" id="KW-1185">Reference proteome</keyword>
<dbReference type="FunCoup" id="A0A1B7MQ37">
    <property type="interactions" value="67"/>
</dbReference>
<dbReference type="InterPro" id="IPR027417">
    <property type="entry name" value="P-loop_NTPase"/>
</dbReference>
<dbReference type="PROSITE" id="PS00211">
    <property type="entry name" value="ABC_TRANSPORTER_1"/>
    <property type="match status" value="1"/>
</dbReference>
<evidence type="ECO:0000256" key="1">
    <source>
        <dbReference type="ARBA" id="ARBA00004141"/>
    </source>
</evidence>
<comment type="similarity">
    <text evidence="8">Belongs to the ABC transporter superfamily. ABCB family. Heavy Metal importer (TC 3.A.1.210) subfamily.</text>
</comment>
<dbReference type="SUPFAM" id="SSF90123">
    <property type="entry name" value="ABC transporter transmembrane region"/>
    <property type="match status" value="1"/>
</dbReference>
<feature type="compositionally biased region" description="Low complexity" evidence="9">
    <location>
        <begin position="1033"/>
        <end position="1048"/>
    </location>
</feature>
<evidence type="ECO:0000256" key="4">
    <source>
        <dbReference type="ARBA" id="ARBA00022741"/>
    </source>
</evidence>
<evidence type="ECO:0000256" key="6">
    <source>
        <dbReference type="ARBA" id="ARBA00022989"/>
    </source>
</evidence>
<dbReference type="Proteomes" id="UP000092154">
    <property type="component" value="Unassembled WGS sequence"/>
</dbReference>
<keyword evidence="3 10" id="KW-0812">Transmembrane</keyword>
<dbReference type="InterPro" id="IPR011527">
    <property type="entry name" value="ABC1_TM_dom"/>
</dbReference>
<dbReference type="CDD" id="cd18583">
    <property type="entry name" value="ABC_6TM_HMT1"/>
    <property type="match status" value="1"/>
</dbReference>
<feature type="transmembrane region" description="Helical" evidence="10">
    <location>
        <begin position="176"/>
        <end position="197"/>
    </location>
</feature>
<dbReference type="InterPro" id="IPR017871">
    <property type="entry name" value="ABC_transporter-like_CS"/>
</dbReference>
<dbReference type="STRING" id="1314800.A0A1B7MQ37"/>
<dbReference type="GO" id="GO:0005524">
    <property type="term" value="F:ATP binding"/>
    <property type="evidence" value="ECO:0007669"/>
    <property type="project" value="UniProtKB-KW"/>
</dbReference>
<feature type="domain" description="ABC transmembrane type-1" evidence="12">
    <location>
        <begin position="311"/>
        <end position="601"/>
    </location>
</feature>
<accession>A0A1B7MQ37</accession>
<dbReference type="EMBL" id="KV448575">
    <property type="protein sequence ID" value="OAX34724.1"/>
    <property type="molecule type" value="Genomic_DNA"/>
</dbReference>